<dbReference type="Proteomes" id="UP001501591">
    <property type="component" value="Unassembled WGS sequence"/>
</dbReference>
<evidence type="ECO:0000256" key="9">
    <source>
        <dbReference type="SAM" id="MobiDB-lite"/>
    </source>
</evidence>
<feature type="site" description="Interaction with DNA" evidence="8">
    <location>
        <position position="35"/>
    </location>
</feature>
<evidence type="ECO:0000256" key="3">
    <source>
        <dbReference type="ARBA" id="ARBA00022723"/>
    </source>
</evidence>
<dbReference type="InterPro" id="IPR013824">
    <property type="entry name" value="Topo_IA_cen_sub1"/>
</dbReference>
<feature type="compositionally biased region" description="Low complexity" evidence="9">
    <location>
        <begin position="916"/>
        <end position="941"/>
    </location>
</feature>
<dbReference type="Pfam" id="PF13368">
    <property type="entry name" value="Toprim_C_rpt"/>
    <property type="match status" value="3"/>
</dbReference>
<dbReference type="CDD" id="cd00186">
    <property type="entry name" value="TOP1Ac"/>
    <property type="match status" value="1"/>
</dbReference>
<name>A0ABP7NAV1_9MICO</name>
<dbReference type="Gene3D" id="3.40.50.140">
    <property type="match status" value="1"/>
</dbReference>
<proteinExistence type="inferred from homology"/>
<evidence type="ECO:0000313" key="12">
    <source>
        <dbReference type="EMBL" id="GAA3941607.1"/>
    </source>
</evidence>
<gene>
    <name evidence="8 12" type="primary">topA</name>
    <name evidence="12" type="ORF">GCM10022383_19250</name>
</gene>
<keyword evidence="4" id="KW-0460">Magnesium</keyword>
<dbReference type="SMART" id="SM00493">
    <property type="entry name" value="TOPRIM"/>
    <property type="match status" value="1"/>
</dbReference>
<feature type="region of interest" description="Disordered" evidence="9">
    <location>
        <begin position="874"/>
        <end position="941"/>
    </location>
</feature>
<evidence type="ECO:0000259" key="10">
    <source>
        <dbReference type="PROSITE" id="PS50880"/>
    </source>
</evidence>
<evidence type="ECO:0000256" key="5">
    <source>
        <dbReference type="ARBA" id="ARBA00023029"/>
    </source>
</evidence>
<dbReference type="SUPFAM" id="SSF56712">
    <property type="entry name" value="Prokaryotic type I DNA topoisomerase"/>
    <property type="match status" value="1"/>
</dbReference>
<organism evidence="12 13">
    <name type="scientific">Microbacterium soli</name>
    <dbReference type="NCBI Taxonomy" id="446075"/>
    <lineage>
        <taxon>Bacteria</taxon>
        <taxon>Bacillati</taxon>
        <taxon>Actinomycetota</taxon>
        <taxon>Actinomycetes</taxon>
        <taxon>Micrococcales</taxon>
        <taxon>Microbacteriaceae</taxon>
        <taxon>Microbacterium</taxon>
    </lineage>
</organism>
<evidence type="ECO:0000256" key="6">
    <source>
        <dbReference type="ARBA" id="ARBA00023125"/>
    </source>
</evidence>
<sequence length="941" mass="102269">MAQGKKLVIVESPTKMRSIQGYLGDGYEVLSSVGHIRDLADKRDIPAADKKAYGKYSIDVDNDFDPYYVVSDRKAKTVAELKRALKTADELLLATDEDREGEAIAWHLLETLKPKVPVKRMVFHEITKDAIQAAVGRTRDLDLALVDAQETRRILDRLYGWDVSPVLWYKVKSGLSAGRVQSAATRMIVDRERERMAFVSAEYWDVEATASGQGQGFGVRLVRVDGGQLARGTDFDDTGKLKKAVVVLSEAEAAALAAAVDASGAATVSRVEAKPGTRSPYAPFTTSTMQQEAGRKLSMSAKQAMSVAQRLYEKGYITYMRTDSTALSTQAVQAARSQAVALYGDGAVPLKPRVYKSKSKNAQEAHEAIRPSGETFRTPASVSSQLDREESRLYELIWKRTVASQMSDAKYETTTVTLETEADGKRLEFTASGTVYTFKGFLEAYEEGRDEKRNAQDSAANQSLPAVAVGDELVMADAEAKGHRTTPKPRYTEASLVKALEEHGIGRPSTFASIIGTVLDRGYATKRGQALVPTWLAFSVVRLLEEHFAELIDYDFTAALEDDLDAIARGEQNRNEWLRSFYFGSDAHVGLRQIVDNLGEIDARALNSTRITDTVTLRFGKYGPYLEVIDPANPDAKPRIVNVPEDLAPDELTAAKAQELVDAPVAGDRVLGVNPDNGKVIVVKDGRFGPYVQENEPVAEDAAVDESTGEVVDAPPAKKKRTKKEAAPKPRTASLFRSMSVDTIDLDTALSLLSLPRVVGQDPESGEDITAQNGRFGPYLKKGTDSRSLENEAQIFEITLEKALELYAQPKYGARRASSALKEFDADPVSGKPIRIRDGRFGAYVTDGETNVTIPRGQTPDDITFEIAVQMLADKRAKGPAPKRGRTAAKKAPAKKTAAKSSTKAPARTDAEKAAARSAAAKKAAATRAANAAAKKQTAGS</sequence>
<dbReference type="PANTHER" id="PTHR42785:SF1">
    <property type="entry name" value="DNA TOPOISOMERASE"/>
    <property type="match status" value="1"/>
</dbReference>
<dbReference type="PANTHER" id="PTHR42785">
    <property type="entry name" value="DNA TOPOISOMERASE, TYPE IA, CORE"/>
    <property type="match status" value="1"/>
</dbReference>
<dbReference type="RefSeq" id="WP_344819347.1">
    <property type="nucleotide sequence ID" value="NZ_BAABCP010000001.1"/>
</dbReference>
<evidence type="ECO:0000259" key="11">
    <source>
        <dbReference type="PROSITE" id="PS52039"/>
    </source>
</evidence>
<dbReference type="InterPro" id="IPR023405">
    <property type="entry name" value="Topo_IA_core_domain"/>
</dbReference>
<dbReference type="InterPro" id="IPR013497">
    <property type="entry name" value="Topo_IA_cen"/>
</dbReference>
<dbReference type="EMBL" id="BAABCP010000001">
    <property type="protein sequence ID" value="GAA3941607.1"/>
    <property type="molecule type" value="Genomic_DNA"/>
</dbReference>
<comment type="similarity">
    <text evidence="2 8">Belongs to the type IA topoisomerase family.</text>
</comment>
<dbReference type="Gene3D" id="2.70.20.10">
    <property type="entry name" value="Topoisomerase I, domain 3"/>
    <property type="match status" value="1"/>
</dbReference>
<dbReference type="HAMAP" id="MF_00952">
    <property type="entry name" value="Topoisom_1_prok"/>
    <property type="match status" value="1"/>
</dbReference>
<protein>
    <recommendedName>
        <fullName evidence="8">DNA topoisomerase 1</fullName>
        <ecNumber evidence="8">5.6.2.1</ecNumber>
    </recommendedName>
    <alternativeName>
        <fullName evidence="8">DNA topoisomerase I</fullName>
    </alternativeName>
</protein>
<keyword evidence="3" id="KW-0479">Metal-binding</keyword>
<dbReference type="PROSITE" id="PS00396">
    <property type="entry name" value="TOPO_IA_1"/>
    <property type="match status" value="1"/>
</dbReference>
<feature type="region of interest" description="Disordered" evidence="9">
    <location>
        <begin position="700"/>
        <end position="731"/>
    </location>
</feature>
<feature type="compositionally biased region" description="Basic residues" evidence="9">
    <location>
        <begin position="881"/>
        <end position="898"/>
    </location>
</feature>
<feature type="site" description="Interaction with DNA" evidence="8">
    <location>
        <position position="153"/>
    </location>
</feature>
<dbReference type="InterPro" id="IPR013825">
    <property type="entry name" value="Topo_IA_cen_sub2"/>
</dbReference>
<keyword evidence="5 8" id="KW-0799">Topoisomerase</keyword>
<evidence type="ECO:0000256" key="2">
    <source>
        <dbReference type="ARBA" id="ARBA00009446"/>
    </source>
</evidence>
<evidence type="ECO:0000256" key="4">
    <source>
        <dbReference type="ARBA" id="ARBA00022842"/>
    </source>
</evidence>
<dbReference type="Pfam" id="PF01131">
    <property type="entry name" value="Topoisom_bac"/>
    <property type="match status" value="1"/>
</dbReference>
<comment type="caution">
    <text evidence="12">The sequence shown here is derived from an EMBL/GenBank/DDBJ whole genome shotgun (WGS) entry which is preliminary data.</text>
</comment>
<comment type="function">
    <text evidence="8">Releases the supercoiling and torsional tension of DNA, which is introduced during the DNA replication and transcription, by transiently cleaving and rejoining one strand of the DNA duplex. Introduces a single-strand break via transesterification at a target site in duplex DNA. The scissile phosphodiester is attacked by the catalytic tyrosine of the enzyme, resulting in the formation of a DNA-(5'-phosphotyrosyl)-enzyme intermediate and the expulsion of a 3'-OH DNA strand. The free DNA strand then undergoes passage around the unbroken strand, thus removing DNA supercoils. Finally, in the religation step, the DNA 3'-OH attacks the covalent intermediate to expel the active-site tyrosine and restore the DNA phosphodiester backbone.</text>
</comment>
<comment type="subunit">
    <text evidence="8">Monomer.</text>
</comment>
<evidence type="ECO:0000256" key="8">
    <source>
        <dbReference type="HAMAP-Rule" id="MF_00952"/>
    </source>
</evidence>
<feature type="site" description="Interaction with DNA" evidence="8">
    <location>
        <position position="152"/>
    </location>
</feature>
<feature type="site" description="Interaction with DNA" evidence="8">
    <location>
        <position position="321"/>
    </location>
</feature>
<comment type="caution">
    <text evidence="8">Lacks conserved residue(s) required for the propagation of feature annotation.</text>
</comment>
<keyword evidence="7 8" id="KW-0413">Isomerase</keyword>
<dbReference type="Pfam" id="PF01751">
    <property type="entry name" value="Toprim"/>
    <property type="match status" value="1"/>
</dbReference>
<dbReference type="InterPro" id="IPR003601">
    <property type="entry name" value="Topo_IA_2"/>
</dbReference>
<dbReference type="Gene3D" id="1.10.290.10">
    <property type="entry name" value="Topoisomerase I, domain 4"/>
    <property type="match status" value="1"/>
</dbReference>
<dbReference type="InterPro" id="IPR025589">
    <property type="entry name" value="Toprim_C_rpt"/>
</dbReference>
<comment type="catalytic activity">
    <reaction evidence="1 8">
        <text>ATP-independent breakage of single-stranded DNA, followed by passage and rejoining.</text>
        <dbReference type="EC" id="5.6.2.1"/>
    </reaction>
</comment>
<dbReference type="SMART" id="SM00436">
    <property type="entry name" value="TOP1Bc"/>
    <property type="match status" value="1"/>
</dbReference>
<dbReference type="InterPro" id="IPR013826">
    <property type="entry name" value="Topo_IA_cen_sub3"/>
</dbReference>
<evidence type="ECO:0000313" key="13">
    <source>
        <dbReference type="Proteomes" id="UP001501591"/>
    </source>
</evidence>
<dbReference type="NCBIfam" id="TIGR01051">
    <property type="entry name" value="topA_bact"/>
    <property type="match status" value="1"/>
</dbReference>
<evidence type="ECO:0000256" key="1">
    <source>
        <dbReference type="ARBA" id="ARBA00000213"/>
    </source>
</evidence>
<dbReference type="PROSITE" id="PS50880">
    <property type="entry name" value="TOPRIM"/>
    <property type="match status" value="1"/>
</dbReference>
<dbReference type="InterPro" id="IPR006171">
    <property type="entry name" value="TOPRIM_dom"/>
</dbReference>
<feature type="active site" description="O-(5'-phospho-DNA)-tyrosine intermediate" evidence="8">
    <location>
        <position position="319"/>
    </location>
</feature>
<keyword evidence="13" id="KW-1185">Reference proteome</keyword>
<dbReference type="CDD" id="cd03363">
    <property type="entry name" value="TOPRIM_TopoIA_TopoI"/>
    <property type="match status" value="1"/>
</dbReference>
<accession>A0ABP7NAV1</accession>
<dbReference type="PROSITE" id="PS52039">
    <property type="entry name" value="TOPO_IA_2"/>
    <property type="match status" value="1"/>
</dbReference>
<keyword evidence="6 8" id="KW-0238">DNA-binding</keyword>
<dbReference type="EC" id="5.6.2.1" evidence="8"/>
<dbReference type="PRINTS" id="PR00417">
    <property type="entry name" value="PRTPISMRASEI"/>
</dbReference>
<evidence type="ECO:0000256" key="7">
    <source>
        <dbReference type="ARBA" id="ARBA00023235"/>
    </source>
</evidence>
<feature type="site" description="Interaction with DNA" evidence="8">
    <location>
        <position position="521"/>
    </location>
</feature>
<dbReference type="InterPro" id="IPR000380">
    <property type="entry name" value="Topo_IA"/>
</dbReference>
<dbReference type="InterPro" id="IPR005733">
    <property type="entry name" value="TopoI_bac-type"/>
</dbReference>
<reference evidence="13" key="1">
    <citation type="journal article" date="2019" name="Int. J. Syst. Evol. Microbiol.">
        <title>The Global Catalogue of Microorganisms (GCM) 10K type strain sequencing project: providing services to taxonomists for standard genome sequencing and annotation.</title>
        <authorList>
            <consortium name="The Broad Institute Genomics Platform"/>
            <consortium name="The Broad Institute Genome Sequencing Center for Infectious Disease"/>
            <person name="Wu L."/>
            <person name="Ma J."/>
        </authorList>
    </citation>
    <scope>NUCLEOTIDE SEQUENCE [LARGE SCALE GENOMIC DNA]</scope>
    <source>
        <strain evidence="13">JCM 17024</strain>
    </source>
</reference>
<dbReference type="SMART" id="SM00437">
    <property type="entry name" value="TOP1Ac"/>
    <property type="match status" value="1"/>
</dbReference>
<dbReference type="InterPro" id="IPR023406">
    <property type="entry name" value="Topo_IA_AS"/>
</dbReference>
<dbReference type="Gene3D" id="1.10.460.10">
    <property type="entry name" value="Topoisomerase I, domain 2"/>
    <property type="match status" value="1"/>
</dbReference>
<feature type="site" description="Interaction with DNA" evidence="8">
    <location>
        <position position="168"/>
    </location>
</feature>
<feature type="site" description="Interaction with DNA" evidence="8">
    <location>
        <position position="156"/>
    </location>
</feature>
<dbReference type="InterPro" id="IPR028612">
    <property type="entry name" value="Topoisom_1_IA"/>
</dbReference>
<feature type="domain" description="Toprim" evidence="10">
    <location>
        <begin position="5"/>
        <end position="127"/>
    </location>
</feature>
<feature type="region of interest" description="Disordered" evidence="9">
    <location>
        <begin position="361"/>
        <end position="384"/>
    </location>
</feature>
<feature type="region of interest" description="Interaction with DNA" evidence="8">
    <location>
        <begin position="176"/>
        <end position="181"/>
    </location>
</feature>
<dbReference type="InterPro" id="IPR034149">
    <property type="entry name" value="TOPRIM_TopoI"/>
</dbReference>
<feature type="domain" description="Topo IA-type catalytic" evidence="11">
    <location>
        <begin position="142"/>
        <end position="589"/>
    </location>
</feature>
<dbReference type="InterPro" id="IPR003602">
    <property type="entry name" value="Topo_IA_DNA-bd_dom"/>
</dbReference>